<comment type="subcellular location">
    <subcellularLocation>
        <location evidence="1">Membrane</location>
        <topology evidence="1">Multi-pass membrane protein</topology>
    </subcellularLocation>
</comment>
<organism evidence="7 8">
    <name type="scientific">Cercospora kikuchii</name>
    <dbReference type="NCBI Taxonomy" id="84275"/>
    <lineage>
        <taxon>Eukaryota</taxon>
        <taxon>Fungi</taxon>
        <taxon>Dikarya</taxon>
        <taxon>Ascomycota</taxon>
        <taxon>Pezizomycotina</taxon>
        <taxon>Dothideomycetes</taxon>
        <taxon>Dothideomycetidae</taxon>
        <taxon>Mycosphaerellales</taxon>
        <taxon>Mycosphaerellaceae</taxon>
        <taxon>Cercospora</taxon>
    </lineage>
</organism>
<reference evidence="7 8" key="1">
    <citation type="submission" date="2021-01" db="EMBL/GenBank/DDBJ databases">
        <title>Cercospora kikuchii MAFF 305040 whole genome shotgun sequence.</title>
        <authorList>
            <person name="Kashiwa T."/>
            <person name="Suzuki T."/>
        </authorList>
    </citation>
    <scope>NUCLEOTIDE SEQUENCE [LARGE SCALE GENOMIC DNA]</scope>
    <source>
        <strain evidence="7 8">MAFF 305040</strain>
    </source>
</reference>
<keyword evidence="2 6" id="KW-0812">Transmembrane</keyword>
<feature type="compositionally biased region" description="Basic and acidic residues" evidence="5">
    <location>
        <begin position="267"/>
        <end position="276"/>
    </location>
</feature>
<feature type="transmembrane region" description="Helical" evidence="6">
    <location>
        <begin position="78"/>
        <end position="98"/>
    </location>
</feature>
<feature type="transmembrane region" description="Helical" evidence="6">
    <location>
        <begin position="169"/>
        <end position="192"/>
    </location>
</feature>
<dbReference type="AlphaFoldDB" id="A0A9P3C6Y4"/>
<dbReference type="InterPro" id="IPR052786">
    <property type="entry name" value="Spore_wall_assembly"/>
</dbReference>
<feature type="region of interest" description="Disordered" evidence="5">
    <location>
        <begin position="267"/>
        <end position="287"/>
    </location>
</feature>
<accession>A0A9P3C6Y4</accession>
<dbReference type="RefSeq" id="XP_044653166.1">
    <property type="nucleotide sequence ID" value="XM_044797231.1"/>
</dbReference>
<evidence type="ECO:0000256" key="1">
    <source>
        <dbReference type="ARBA" id="ARBA00004141"/>
    </source>
</evidence>
<dbReference type="InterPro" id="IPR059112">
    <property type="entry name" value="CysZ/EI24"/>
</dbReference>
<proteinExistence type="predicted"/>
<dbReference type="Proteomes" id="UP000825890">
    <property type="component" value="Unassembled WGS sequence"/>
</dbReference>
<dbReference type="Pfam" id="PF07264">
    <property type="entry name" value="EI24"/>
    <property type="match status" value="1"/>
</dbReference>
<name>A0A9P3C6Y4_9PEZI</name>
<dbReference type="GO" id="GO:0005628">
    <property type="term" value="C:prospore membrane"/>
    <property type="evidence" value="ECO:0007669"/>
    <property type="project" value="TreeGrafter"/>
</dbReference>
<evidence type="ECO:0000256" key="2">
    <source>
        <dbReference type="ARBA" id="ARBA00022692"/>
    </source>
</evidence>
<keyword evidence="4 6" id="KW-0472">Membrane</keyword>
<dbReference type="PANTHER" id="PTHR34292:SF2">
    <property type="entry name" value="OUTER SPORE WALL PROTEIN LDS1"/>
    <property type="match status" value="1"/>
</dbReference>
<feature type="compositionally biased region" description="Polar residues" evidence="5">
    <location>
        <begin position="277"/>
        <end position="287"/>
    </location>
</feature>
<evidence type="ECO:0000256" key="4">
    <source>
        <dbReference type="ARBA" id="ARBA00023136"/>
    </source>
</evidence>
<dbReference type="EMBL" id="BOLY01000001">
    <property type="protein sequence ID" value="GIZ38679.1"/>
    <property type="molecule type" value="Genomic_DNA"/>
</dbReference>
<dbReference type="GO" id="GO:0005811">
    <property type="term" value="C:lipid droplet"/>
    <property type="evidence" value="ECO:0007669"/>
    <property type="project" value="TreeGrafter"/>
</dbReference>
<comment type="caution">
    <text evidence="7">The sequence shown here is derived from an EMBL/GenBank/DDBJ whole genome shotgun (WGS) entry which is preliminary data.</text>
</comment>
<protein>
    <recommendedName>
        <fullName evidence="9">Outer spore wall protein RRT8</fullName>
    </recommendedName>
</protein>
<sequence>MADKIKETAKQEVAAASKQANDAVRSGAYLYPLKSQGIFYFWTHKSLWKPFLNRLLPTMGLGMGVTVFMFLFTYLPQLAVLVFTSGPLAVVTTVLLVLSESSTLTMFLARNLLIEESLIDTFDGTLVARGHTAIVEKDRQVKSSGFGDAIERLGKLARKPFQKFTPAALVRYLISLPLNFIPVVGTAIFITLQARNRGPAFHARYFQLKGMSANQQEKYVEARKGYYTAFGLPAVLLELVPLAGILFTFTNTCGAALMAADFEQHGDTSPELREKAQATSSNSKKSS</sequence>
<dbReference type="GO" id="GO:0005619">
    <property type="term" value="C:ascospore wall"/>
    <property type="evidence" value="ECO:0007669"/>
    <property type="project" value="TreeGrafter"/>
</dbReference>
<evidence type="ECO:0008006" key="9">
    <source>
        <dbReference type="Google" id="ProtNLM"/>
    </source>
</evidence>
<keyword evidence="8" id="KW-1185">Reference proteome</keyword>
<gene>
    <name evidence="7" type="ORF">CKM354_000208800</name>
</gene>
<feature type="transmembrane region" description="Helical" evidence="6">
    <location>
        <begin position="226"/>
        <end position="249"/>
    </location>
</feature>
<dbReference type="GeneID" id="68287663"/>
<dbReference type="OrthoDB" id="10012223at2759"/>
<evidence type="ECO:0000256" key="6">
    <source>
        <dbReference type="SAM" id="Phobius"/>
    </source>
</evidence>
<dbReference type="PANTHER" id="PTHR34292">
    <property type="entry name" value="OUTER SPORE WALL PROTEIN LDS1"/>
    <property type="match status" value="1"/>
</dbReference>
<evidence type="ECO:0000313" key="8">
    <source>
        <dbReference type="Proteomes" id="UP000825890"/>
    </source>
</evidence>
<evidence type="ECO:0000256" key="3">
    <source>
        <dbReference type="ARBA" id="ARBA00022989"/>
    </source>
</evidence>
<feature type="transmembrane region" description="Helical" evidence="6">
    <location>
        <begin position="51"/>
        <end position="72"/>
    </location>
</feature>
<evidence type="ECO:0000256" key="5">
    <source>
        <dbReference type="SAM" id="MobiDB-lite"/>
    </source>
</evidence>
<keyword evidence="3 6" id="KW-1133">Transmembrane helix</keyword>
<evidence type="ECO:0000313" key="7">
    <source>
        <dbReference type="EMBL" id="GIZ38679.1"/>
    </source>
</evidence>